<reference evidence="3 4" key="1">
    <citation type="submission" date="2018-12" db="EMBL/GenBank/DDBJ databases">
        <title>Bacillus ochoae sp. nov., Paenibacillus whitsoniae sp. nov., Paenibacillus spiritus sp. nov. Isolated from the Mars Exploration Rover during spacecraft assembly.</title>
        <authorList>
            <person name="Seuylemezian A."/>
            <person name="Vaishampayan P."/>
        </authorList>
    </citation>
    <scope>NUCLEOTIDE SEQUENCE [LARGE SCALE GENOMIC DNA]</scope>
    <source>
        <strain evidence="3 4">MER 54</strain>
    </source>
</reference>
<evidence type="ECO:0000256" key="1">
    <source>
        <dbReference type="SAM" id="MobiDB-lite"/>
    </source>
</evidence>
<keyword evidence="4" id="KW-1185">Reference proteome</keyword>
<dbReference type="EMBL" id="RXHU01000009">
    <property type="protein sequence ID" value="RTE11372.1"/>
    <property type="molecule type" value="Genomic_DNA"/>
</dbReference>
<feature type="chain" id="PRO_5018619419" description="YtkA-like domain-containing protein" evidence="2">
    <location>
        <begin position="25"/>
        <end position="294"/>
    </location>
</feature>
<evidence type="ECO:0008006" key="5">
    <source>
        <dbReference type="Google" id="ProtNLM"/>
    </source>
</evidence>
<dbReference type="RefSeq" id="WP_126139542.1">
    <property type="nucleotide sequence ID" value="NZ_RXHU01000009.1"/>
</dbReference>
<organism evidence="3 4">
    <name type="scientific">Paenibacillus whitsoniae</name>
    <dbReference type="NCBI Taxonomy" id="2496558"/>
    <lineage>
        <taxon>Bacteria</taxon>
        <taxon>Bacillati</taxon>
        <taxon>Bacillota</taxon>
        <taxon>Bacilli</taxon>
        <taxon>Bacillales</taxon>
        <taxon>Paenibacillaceae</taxon>
        <taxon>Paenibacillus</taxon>
    </lineage>
</organism>
<gene>
    <name evidence="3" type="ORF">EJQ19_02005</name>
</gene>
<dbReference type="PROSITE" id="PS51257">
    <property type="entry name" value="PROKAR_LIPOPROTEIN"/>
    <property type="match status" value="1"/>
</dbReference>
<evidence type="ECO:0000256" key="2">
    <source>
        <dbReference type="SAM" id="SignalP"/>
    </source>
</evidence>
<evidence type="ECO:0000313" key="3">
    <source>
        <dbReference type="EMBL" id="RTE11372.1"/>
    </source>
</evidence>
<proteinExistence type="predicted"/>
<name>A0A3S0AS54_9BACL</name>
<feature type="region of interest" description="Disordered" evidence="1">
    <location>
        <begin position="32"/>
        <end position="62"/>
    </location>
</feature>
<feature type="signal peptide" evidence="2">
    <location>
        <begin position="1"/>
        <end position="24"/>
    </location>
</feature>
<comment type="caution">
    <text evidence="3">The sequence shown here is derived from an EMBL/GenBank/DDBJ whole genome shotgun (WGS) entry which is preliminary data.</text>
</comment>
<feature type="compositionally biased region" description="Low complexity" evidence="1">
    <location>
        <begin position="32"/>
        <end position="46"/>
    </location>
</feature>
<accession>A0A3S0AS54</accession>
<dbReference type="Proteomes" id="UP000276128">
    <property type="component" value="Unassembled WGS sequence"/>
</dbReference>
<keyword evidence="2" id="KW-0732">Signal</keyword>
<protein>
    <recommendedName>
        <fullName evidence="5">YtkA-like domain-containing protein</fullName>
    </recommendedName>
</protein>
<sequence length="294" mass="30847">MRKKKRMILPAILMLGLLTACGQAKETASTAHAGHGAAATAAPASAQPDGHSGHSGHEAAPQTPAAALQAAITFAAGSPKAGSPAELTVRITDQVGKPVQDFQVNHEKLLHLIVVSHDLTSFQHLHPAYKGGGLFTVPVTFPAGGTYKLFADFIPSGGSSTTLSQQVKVEGAESGHTPLAADSNLVKEVSGKEISLAASGLKVNQETTLTFTIRDAKTKQDITNLQPYLGAVGHVVIISADSEQYLHVHPLDEAAKGPEAKFATMFPKAGIYRIWGQFQHNGEVITVPFTVDVK</sequence>
<evidence type="ECO:0000313" key="4">
    <source>
        <dbReference type="Proteomes" id="UP000276128"/>
    </source>
</evidence>
<dbReference type="AlphaFoldDB" id="A0A3S0AS54"/>
<dbReference type="OrthoDB" id="128043at2"/>